<keyword evidence="8 12" id="KW-0798">TonB box</keyword>
<dbReference type="InterPro" id="IPR039426">
    <property type="entry name" value="TonB-dep_rcpt-like"/>
</dbReference>
<dbReference type="Pfam" id="PF00593">
    <property type="entry name" value="TonB_dep_Rec_b-barrel"/>
    <property type="match status" value="1"/>
</dbReference>
<dbReference type="Proteomes" id="UP000249633">
    <property type="component" value="Unassembled WGS sequence"/>
</dbReference>
<evidence type="ECO:0000256" key="12">
    <source>
        <dbReference type="RuleBase" id="RU003357"/>
    </source>
</evidence>
<keyword evidence="16" id="KW-0675">Receptor</keyword>
<sequence length="829" mass="89699">MKRSLRPALAAPGTPIQWAVMALLAGSVPAWAQTAPAKPADNKLPEVVVTATKKTTSLQKTPVAVTALSAETLEDAHMSTILDIVHLVPGLQATAQGDHGVTTMTLRGIGNDTAKTEYADPEVALFVNGIYTARPEGAAALMFDMAGVEVLRGPQGTLWGRNSTVGAVNFKTAPADLKNQSGNAEVGMGNYGRLGMRGHFNLPLAKDMAVRFAFAHEQHDGYVDYQNPVRYTVAQQQAAWLAASSSNTLAQWKPINYNLFVQGGQKYSAQDQTGARVSFAWQPTPELRWDISYERFQDRGTPSMALVQRPREGQKFWSALIDTAPYLHRDSDVIRSRVDYDLSPGLRLSYVAGVSKFSGSGTFDQDMGQGGSPTSFATGGAGFQEDRTNWSKYRSHSHEVQLQSTGKQELDWILGLYYGAENNGIRFDIPIFNGTQEGTVGWQGSFIQPKETVDTKAVFGQATWNLTDALHLTGGVRYTRDVRENINGRGHGWAYDPAYPAVPVDPGCDTSGVNLKGGCGFGEGDVNDGRYSGSKATWLARVSYDLSKTDMVYASVATGYKSGGLQDRGATYKPENLTSYEAGYKTTLLDGAMTFNTAVYHLNFRDFQFGAPAIDPSGARFFGFSNAKGAKVSGLEFEVAVNPTANDRVHLSGAFTKSKLGELIGFSNDYTLPPCSDPRAYNKPGDPTSGYISANCLDVTGNKMPHAPTFSATLLWEHSFHLANEATLAPRIALHYETKSYLSVFNLAEGNARFNPAQYGGVSDGDMQKSYARLDIGARYTAKNWYADLFVRNVSDGKVKTSAGGGANGVFTAQYKPPRTIGLNVGTDF</sequence>
<evidence type="ECO:0000256" key="10">
    <source>
        <dbReference type="ARBA" id="ARBA00023237"/>
    </source>
</evidence>
<dbReference type="InterPro" id="IPR000531">
    <property type="entry name" value="Beta-barrel_TonB"/>
</dbReference>
<evidence type="ECO:0000256" key="9">
    <source>
        <dbReference type="ARBA" id="ARBA00023136"/>
    </source>
</evidence>
<keyword evidence="10 11" id="KW-0998">Cell outer membrane</keyword>
<dbReference type="GO" id="GO:0006826">
    <property type="term" value="P:iron ion transport"/>
    <property type="evidence" value="ECO:0007669"/>
    <property type="project" value="UniProtKB-KW"/>
</dbReference>
<dbReference type="Gene3D" id="2.40.170.20">
    <property type="entry name" value="TonB-dependent receptor, beta-barrel domain"/>
    <property type="match status" value="2"/>
</dbReference>
<dbReference type="PANTHER" id="PTHR32552:SF81">
    <property type="entry name" value="TONB-DEPENDENT OUTER MEMBRANE RECEPTOR"/>
    <property type="match status" value="1"/>
</dbReference>
<keyword evidence="5 11" id="KW-0812">Transmembrane</keyword>
<evidence type="ECO:0000256" key="6">
    <source>
        <dbReference type="ARBA" id="ARBA00023004"/>
    </source>
</evidence>
<evidence type="ECO:0000256" key="4">
    <source>
        <dbReference type="ARBA" id="ARBA00022496"/>
    </source>
</evidence>
<gene>
    <name evidence="16" type="ORF">DI603_18795</name>
</gene>
<dbReference type="PANTHER" id="PTHR32552">
    <property type="entry name" value="FERRICHROME IRON RECEPTOR-RELATED"/>
    <property type="match status" value="1"/>
</dbReference>
<keyword evidence="4" id="KW-0410">Iron transport</keyword>
<evidence type="ECO:0000259" key="15">
    <source>
        <dbReference type="Pfam" id="PF07715"/>
    </source>
</evidence>
<evidence type="ECO:0000259" key="14">
    <source>
        <dbReference type="Pfam" id="PF00593"/>
    </source>
</evidence>
<dbReference type="EMBL" id="QFOD01000021">
    <property type="protein sequence ID" value="PZP28726.1"/>
    <property type="molecule type" value="Genomic_DNA"/>
</dbReference>
<evidence type="ECO:0000256" key="8">
    <source>
        <dbReference type="ARBA" id="ARBA00023077"/>
    </source>
</evidence>
<evidence type="ECO:0000256" key="1">
    <source>
        <dbReference type="ARBA" id="ARBA00004571"/>
    </source>
</evidence>
<dbReference type="InterPro" id="IPR036942">
    <property type="entry name" value="Beta-barrel_TonB_sf"/>
</dbReference>
<evidence type="ECO:0000256" key="7">
    <source>
        <dbReference type="ARBA" id="ARBA00023065"/>
    </source>
</evidence>
<comment type="caution">
    <text evidence="16">The sequence shown here is derived from an EMBL/GenBank/DDBJ whole genome shotgun (WGS) entry which is preliminary data.</text>
</comment>
<evidence type="ECO:0000256" key="13">
    <source>
        <dbReference type="SAM" id="SignalP"/>
    </source>
</evidence>
<evidence type="ECO:0000313" key="17">
    <source>
        <dbReference type="Proteomes" id="UP000249633"/>
    </source>
</evidence>
<proteinExistence type="inferred from homology"/>
<keyword evidence="3 11" id="KW-1134">Transmembrane beta strand</keyword>
<evidence type="ECO:0000256" key="5">
    <source>
        <dbReference type="ARBA" id="ARBA00022692"/>
    </source>
</evidence>
<dbReference type="SUPFAM" id="SSF56935">
    <property type="entry name" value="Porins"/>
    <property type="match status" value="1"/>
</dbReference>
<keyword evidence="6" id="KW-0408">Iron</keyword>
<evidence type="ECO:0000256" key="2">
    <source>
        <dbReference type="ARBA" id="ARBA00022448"/>
    </source>
</evidence>
<accession>A0A2W5F853</accession>
<comment type="similarity">
    <text evidence="11 12">Belongs to the TonB-dependent receptor family.</text>
</comment>
<protein>
    <submittedName>
        <fullName evidence="16">TonB-dependent receptor</fullName>
    </submittedName>
</protein>
<evidence type="ECO:0000256" key="3">
    <source>
        <dbReference type="ARBA" id="ARBA00022452"/>
    </source>
</evidence>
<organism evidence="16 17">
    <name type="scientific">Roseateles depolymerans</name>
    <dbReference type="NCBI Taxonomy" id="76731"/>
    <lineage>
        <taxon>Bacteria</taxon>
        <taxon>Pseudomonadati</taxon>
        <taxon>Pseudomonadota</taxon>
        <taxon>Betaproteobacteria</taxon>
        <taxon>Burkholderiales</taxon>
        <taxon>Sphaerotilaceae</taxon>
        <taxon>Roseateles</taxon>
    </lineage>
</organism>
<feature type="chain" id="PRO_5015867788" evidence="13">
    <location>
        <begin position="33"/>
        <end position="829"/>
    </location>
</feature>
<keyword evidence="2 11" id="KW-0813">Transport</keyword>
<reference evidence="16 17" key="1">
    <citation type="submission" date="2017-08" db="EMBL/GenBank/DDBJ databases">
        <title>Infants hospitalized years apart are colonized by the same room-sourced microbial strains.</title>
        <authorList>
            <person name="Brooks B."/>
            <person name="Olm M.R."/>
            <person name="Firek B.A."/>
            <person name="Baker R."/>
            <person name="Thomas B.C."/>
            <person name="Morowitz M.J."/>
            <person name="Banfield J.F."/>
        </authorList>
    </citation>
    <scope>NUCLEOTIDE SEQUENCE [LARGE SCALE GENOMIC DNA]</scope>
    <source>
        <strain evidence="16">S2_012_000_R2_81</strain>
    </source>
</reference>
<feature type="domain" description="TonB-dependent receptor-like beta-barrel" evidence="14">
    <location>
        <begin position="292"/>
        <end position="794"/>
    </location>
</feature>
<keyword evidence="9 11" id="KW-0472">Membrane</keyword>
<dbReference type="AlphaFoldDB" id="A0A2W5F853"/>
<dbReference type="GO" id="GO:0009279">
    <property type="term" value="C:cell outer membrane"/>
    <property type="evidence" value="ECO:0007669"/>
    <property type="project" value="UniProtKB-SubCell"/>
</dbReference>
<dbReference type="Pfam" id="PF07715">
    <property type="entry name" value="Plug"/>
    <property type="match status" value="1"/>
</dbReference>
<feature type="signal peptide" evidence="13">
    <location>
        <begin position="1"/>
        <end position="32"/>
    </location>
</feature>
<evidence type="ECO:0000313" key="16">
    <source>
        <dbReference type="EMBL" id="PZP28726.1"/>
    </source>
</evidence>
<keyword evidence="13" id="KW-0732">Signal</keyword>
<comment type="subcellular location">
    <subcellularLocation>
        <location evidence="1 11">Cell outer membrane</location>
        <topology evidence="1 11">Multi-pass membrane protein</topology>
    </subcellularLocation>
</comment>
<dbReference type="InterPro" id="IPR012910">
    <property type="entry name" value="Plug_dom"/>
</dbReference>
<evidence type="ECO:0000256" key="11">
    <source>
        <dbReference type="PROSITE-ProRule" id="PRU01360"/>
    </source>
</evidence>
<feature type="domain" description="TonB-dependent receptor plug" evidence="15">
    <location>
        <begin position="58"/>
        <end position="166"/>
    </location>
</feature>
<keyword evidence="7" id="KW-0406">Ion transport</keyword>
<name>A0A2W5F853_9BURK</name>
<dbReference type="PROSITE" id="PS52016">
    <property type="entry name" value="TONB_DEPENDENT_REC_3"/>
    <property type="match status" value="1"/>
</dbReference>